<reference evidence="3" key="1">
    <citation type="journal article" date="2013" name="Nature">
        <title>Draft genome of the wheat A-genome progenitor Triticum urartu.</title>
        <authorList>
            <person name="Ling H.Q."/>
            <person name="Zhao S."/>
            <person name="Liu D."/>
            <person name="Wang J."/>
            <person name="Sun H."/>
            <person name="Zhang C."/>
            <person name="Fan H."/>
            <person name="Li D."/>
            <person name="Dong L."/>
            <person name="Tao Y."/>
            <person name="Gao C."/>
            <person name="Wu H."/>
            <person name="Li Y."/>
            <person name="Cui Y."/>
            <person name="Guo X."/>
            <person name="Zheng S."/>
            <person name="Wang B."/>
            <person name="Yu K."/>
            <person name="Liang Q."/>
            <person name="Yang W."/>
            <person name="Lou X."/>
            <person name="Chen J."/>
            <person name="Feng M."/>
            <person name="Jian J."/>
            <person name="Zhang X."/>
            <person name="Luo G."/>
            <person name="Jiang Y."/>
            <person name="Liu J."/>
            <person name="Wang Z."/>
            <person name="Sha Y."/>
            <person name="Zhang B."/>
            <person name="Wu H."/>
            <person name="Tang D."/>
            <person name="Shen Q."/>
            <person name="Xue P."/>
            <person name="Zou S."/>
            <person name="Wang X."/>
            <person name="Liu X."/>
            <person name="Wang F."/>
            <person name="Yang Y."/>
            <person name="An X."/>
            <person name="Dong Z."/>
            <person name="Zhang K."/>
            <person name="Zhang X."/>
            <person name="Luo M.C."/>
            <person name="Dvorak J."/>
            <person name="Tong Y."/>
            <person name="Wang J."/>
            <person name="Yang H."/>
            <person name="Li Z."/>
            <person name="Wang D."/>
            <person name="Zhang A."/>
            <person name="Wang J."/>
        </authorList>
    </citation>
    <scope>NUCLEOTIDE SEQUENCE</scope>
    <source>
        <strain evidence="3">cv. G1812</strain>
    </source>
</reference>
<reference evidence="2" key="3">
    <citation type="submission" date="2022-06" db="UniProtKB">
        <authorList>
            <consortium name="EnsemblPlants"/>
        </authorList>
    </citation>
    <scope>IDENTIFICATION</scope>
</reference>
<dbReference type="Proteomes" id="UP000015106">
    <property type="component" value="Chromosome 7"/>
</dbReference>
<evidence type="ECO:0000313" key="2">
    <source>
        <dbReference type="EnsemblPlants" id="TuG1812G0700005447.01.T01.cds379986"/>
    </source>
</evidence>
<feature type="region of interest" description="Disordered" evidence="1">
    <location>
        <begin position="129"/>
        <end position="181"/>
    </location>
</feature>
<dbReference type="EnsemblPlants" id="TuG1812G0700005447.01.T01">
    <property type="protein sequence ID" value="TuG1812G0700005447.01.T01.cds379986"/>
    <property type="gene ID" value="TuG1812G0700005447.01"/>
</dbReference>
<proteinExistence type="predicted"/>
<protein>
    <submittedName>
        <fullName evidence="2">Uncharacterized protein</fullName>
    </submittedName>
</protein>
<dbReference type="AlphaFoldDB" id="A0A8R7V807"/>
<evidence type="ECO:0000256" key="1">
    <source>
        <dbReference type="SAM" id="MobiDB-lite"/>
    </source>
</evidence>
<dbReference type="Gramene" id="TuG1812G0700005447.01.T01">
    <property type="protein sequence ID" value="TuG1812G0700005447.01.T01.cds379986"/>
    <property type="gene ID" value="TuG1812G0700005447.01"/>
</dbReference>
<sequence>MKIRMFKLQSLLHKKGREAESHISQIIYSAASAMARIAAALVISEVGEPVVRVLVVEVVAVAVEVLVGEAVAAAPVLERRLRLPHVAHQRLVRRVDPLEVDGVVLLAVPAAPAHDVRVVLQREAVEGPLDIAPGGPRRQPQRPVVVILQRPARMPRRRRPARAPASHRRRRRRPTPPRRRH</sequence>
<name>A0A8R7V807_TRIUA</name>
<evidence type="ECO:0000313" key="3">
    <source>
        <dbReference type="Proteomes" id="UP000015106"/>
    </source>
</evidence>
<feature type="compositionally biased region" description="Low complexity" evidence="1">
    <location>
        <begin position="136"/>
        <end position="152"/>
    </location>
</feature>
<organism evidence="2 3">
    <name type="scientific">Triticum urartu</name>
    <name type="common">Red wild einkorn</name>
    <name type="synonym">Crithodium urartu</name>
    <dbReference type="NCBI Taxonomy" id="4572"/>
    <lineage>
        <taxon>Eukaryota</taxon>
        <taxon>Viridiplantae</taxon>
        <taxon>Streptophyta</taxon>
        <taxon>Embryophyta</taxon>
        <taxon>Tracheophyta</taxon>
        <taxon>Spermatophyta</taxon>
        <taxon>Magnoliopsida</taxon>
        <taxon>Liliopsida</taxon>
        <taxon>Poales</taxon>
        <taxon>Poaceae</taxon>
        <taxon>BOP clade</taxon>
        <taxon>Pooideae</taxon>
        <taxon>Triticodae</taxon>
        <taxon>Triticeae</taxon>
        <taxon>Triticinae</taxon>
        <taxon>Triticum</taxon>
    </lineage>
</organism>
<feature type="compositionally biased region" description="Basic residues" evidence="1">
    <location>
        <begin position="153"/>
        <end position="181"/>
    </location>
</feature>
<reference evidence="2" key="2">
    <citation type="submission" date="2018-03" db="EMBL/GenBank/DDBJ databases">
        <title>The Triticum urartu genome reveals the dynamic nature of wheat genome evolution.</title>
        <authorList>
            <person name="Ling H."/>
            <person name="Ma B."/>
            <person name="Shi X."/>
            <person name="Liu H."/>
            <person name="Dong L."/>
            <person name="Sun H."/>
            <person name="Cao Y."/>
            <person name="Gao Q."/>
            <person name="Zheng S."/>
            <person name="Li Y."/>
            <person name="Yu Y."/>
            <person name="Du H."/>
            <person name="Qi M."/>
            <person name="Li Y."/>
            <person name="Yu H."/>
            <person name="Cui Y."/>
            <person name="Wang N."/>
            <person name="Chen C."/>
            <person name="Wu H."/>
            <person name="Zhao Y."/>
            <person name="Zhang J."/>
            <person name="Li Y."/>
            <person name="Zhou W."/>
            <person name="Zhang B."/>
            <person name="Hu W."/>
            <person name="Eijk M."/>
            <person name="Tang J."/>
            <person name="Witsenboer H."/>
            <person name="Zhao S."/>
            <person name="Li Z."/>
            <person name="Zhang A."/>
            <person name="Wang D."/>
            <person name="Liang C."/>
        </authorList>
    </citation>
    <scope>NUCLEOTIDE SEQUENCE [LARGE SCALE GENOMIC DNA]</scope>
    <source>
        <strain evidence="2">cv. G1812</strain>
    </source>
</reference>
<keyword evidence="3" id="KW-1185">Reference proteome</keyword>
<accession>A0A8R7V807</accession>